<dbReference type="InterPro" id="IPR013525">
    <property type="entry name" value="ABC2_TM"/>
</dbReference>
<dbReference type="AlphaFoldDB" id="A0A6L5X9A1"/>
<feature type="transmembrane region" description="Helical" evidence="6">
    <location>
        <begin position="240"/>
        <end position="258"/>
    </location>
</feature>
<dbReference type="PANTHER" id="PTHR30294">
    <property type="entry name" value="MEMBRANE COMPONENT OF ABC TRANSPORTER YHHJ-RELATED"/>
    <property type="match status" value="1"/>
</dbReference>
<evidence type="ECO:0000313" key="9">
    <source>
        <dbReference type="Proteomes" id="UP000483362"/>
    </source>
</evidence>
<dbReference type="EMBL" id="VULT01000004">
    <property type="protein sequence ID" value="MSS16920.1"/>
    <property type="molecule type" value="Genomic_DNA"/>
</dbReference>
<feature type="transmembrane region" description="Helical" evidence="6">
    <location>
        <begin position="184"/>
        <end position="205"/>
    </location>
</feature>
<feature type="transmembrane region" description="Helical" evidence="6">
    <location>
        <begin position="298"/>
        <end position="316"/>
    </location>
</feature>
<feature type="transmembrane region" description="Helical" evidence="6">
    <location>
        <begin position="360"/>
        <end position="379"/>
    </location>
</feature>
<evidence type="ECO:0000256" key="5">
    <source>
        <dbReference type="ARBA" id="ARBA00023136"/>
    </source>
</evidence>
<comment type="subcellular location">
    <subcellularLocation>
        <location evidence="1">Cell membrane</location>
        <topology evidence="1">Multi-pass membrane protein</topology>
    </subcellularLocation>
</comment>
<dbReference type="InterPro" id="IPR051449">
    <property type="entry name" value="ABC-2_transporter_component"/>
</dbReference>
<dbReference type="Gene3D" id="3.40.1710.10">
    <property type="entry name" value="abc type-2 transporter like domain"/>
    <property type="match status" value="1"/>
</dbReference>
<dbReference type="PANTHER" id="PTHR30294:SF46">
    <property type="entry name" value="ABC TRANSPORTER PERMEASE"/>
    <property type="match status" value="1"/>
</dbReference>
<keyword evidence="5 6" id="KW-0472">Membrane</keyword>
<feature type="transmembrane region" description="Helical" evidence="6">
    <location>
        <begin position="24"/>
        <end position="43"/>
    </location>
</feature>
<evidence type="ECO:0000256" key="2">
    <source>
        <dbReference type="ARBA" id="ARBA00022475"/>
    </source>
</evidence>
<dbReference type="GO" id="GO:0140359">
    <property type="term" value="F:ABC-type transporter activity"/>
    <property type="evidence" value="ECO:0007669"/>
    <property type="project" value="InterPro"/>
</dbReference>
<accession>A0A6L5X9A1</accession>
<comment type="caution">
    <text evidence="8">The sequence shown here is derived from an EMBL/GenBank/DDBJ whole genome shotgun (WGS) entry which is preliminary data.</text>
</comment>
<dbReference type="RefSeq" id="WP_154328378.1">
    <property type="nucleotide sequence ID" value="NZ_CP045696.1"/>
</dbReference>
<keyword evidence="3 6" id="KW-0812">Transmembrane</keyword>
<gene>
    <name evidence="8" type="ORF">FYJ29_03940</name>
</gene>
<evidence type="ECO:0000259" key="7">
    <source>
        <dbReference type="Pfam" id="PF12698"/>
    </source>
</evidence>
<name>A0A6L5X9A1_9BACT</name>
<proteinExistence type="predicted"/>
<protein>
    <submittedName>
        <fullName evidence="8">ABC transporter permease</fullName>
    </submittedName>
</protein>
<dbReference type="Pfam" id="PF12698">
    <property type="entry name" value="ABC2_membrane_3"/>
    <property type="match status" value="1"/>
</dbReference>
<feature type="transmembrane region" description="Helical" evidence="6">
    <location>
        <begin position="270"/>
        <end position="291"/>
    </location>
</feature>
<sequence>MKHWIIDIFNVWKRETKLCFRDEAVLIFFLLLPAMYPVLYSLIYNTEVARDIKVVVVDDCRSQLTRQFARELDATPEVAVMDYVSNMQDAQRLIASHDAYGIVYFPRDFSSNIENGLQGHVSLYCDMGVLMRYKQMLSGLTAVQMDLCTKMQGSKTAPLTYQNSAIIESKQVPIINKSTGIASALLPLILVAVIQQSLILGICVLRAGSRERRLRNKGLDPMDVGAGVSASIIGKSLCHIFIYFIPVVYVLFFVPMFFDFPQLGDPLDILLLMLPFMLASSLLGQTLSVFVNDRESTFLVIAFTSLFFVFLSGISYPRYAMSSLWTALGNMVPLTWGGNGYVALMCGGAELSQVATNYKMLWVLSGVYFVSAYCVERFICRPRYRRMAIYASIDPYSPIKEECRRNAVDYRDW</sequence>
<organism evidence="8 9">
    <name type="scientific">Sodaliphilus pleomorphus</name>
    <dbReference type="NCBI Taxonomy" id="2606626"/>
    <lineage>
        <taxon>Bacteria</taxon>
        <taxon>Pseudomonadati</taxon>
        <taxon>Bacteroidota</taxon>
        <taxon>Bacteroidia</taxon>
        <taxon>Bacteroidales</taxon>
        <taxon>Muribaculaceae</taxon>
        <taxon>Sodaliphilus</taxon>
    </lineage>
</organism>
<keyword evidence="9" id="KW-1185">Reference proteome</keyword>
<keyword evidence="4 6" id="KW-1133">Transmembrane helix</keyword>
<evidence type="ECO:0000256" key="6">
    <source>
        <dbReference type="SAM" id="Phobius"/>
    </source>
</evidence>
<evidence type="ECO:0000313" key="8">
    <source>
        <dbReference type="EMBL" id="MSS16920.1"/>
    </source>
</evidence>
<keyword evidence="2" id="KW-1003">Cell membrane</keyword>
<evidence type="ECO:0000256" key="3">
    <source>
        <dbReference type="ARBA" id="ARBA00022692"/>
    </source>
</evidence>
<evidence type="ECO:0000256" key="1">
    <source>
        <dbReference type="ARBA" id="ARBA00004651"/>
    </source>
</evidence>
<dbReference type="GO" id="GO:0005886">
    <property type="term" value="C:plasma membrane"/>
    <property type="evidence" value="ECO:0007669"/>
    <property type="project" value="UniProtKB-SubCell"/>
</dbReference>
<evidence type="ECO:0000256" key="4">
    <source>
        <dbReference type="ARBA" id="ARBA00022989"/>
    </source>
</evidence>
<dbReference type="Proteomes" id="UP000483362">
    <property type="component" value="Unassembled WGS sequence"/>
</dbReference>
<reference evidence="8 9" key="1">
    <citation type="submission" date="2019-08" db="EMBL/GenBank/DDBJ databases">
        <title>In-depth cultivation of the pig gut microbiome towards novel bacterial diversity and tailored functional studies.</title>
        <authorList>
            <person name="Wylensek D."/>
            <person name="Hitch T.C.A."/>
            <person name="Clavel T."/>
        </authorList>
    </citation>
    <scope>NUCLEOTIDE SEQUENCE [LARGE SCALE GENOMIC DNA]</scope>
    <source>
        <strain evidence="8 9">Oil-RF-744-WCA-WT-10</strain>
    </source>
</reference>
<feature type="domain" description="ABC-2 type transporter transmembrane" evidence="7">
    <location>
        <begin position="25"/>
        <end position="370"/>
    </location>
</feature>